<dbReference type="EMBL" id="CM043781">
    <property type="protein sequence ID" value="KAI4835966.1"/>
    <property type="molecule type" value="Genomic_DNA"/>
</dbReference>
<reference evidence="1" key="1">
    <citation type="submission" date="2022-06" db="EMBL/GenBank/DDBJ databases">
        <title>The First Complete Genome of the Simian Malaria Parasite Plasmodium brasilianum.</title>
        <authorList>
            <person name="Bajic M."/>
            <person name="Ravishankar S."/>
        </authorList>
    </citation>
    <scope>NUCLEOTIDE SEQUENCE</scope>
    <source>
        <strain evidence="1">Bolivian I</strain>
    </source>
</reference>
<comment type="caution">
    <text evidence="1">The sequence shown here is derived from an EMBL/GenBank/DDBJ whole genome shotgun (WGS) entry which is preliminary data.</text>
</comment>
<gene>
    <name evidence="1" type="ORF">MKS88_005185</name>
</gene>
<organism evidence="1 2">
    <name type="scientific">Plasmodium brasilianum</name>
    <dbReference type="NCBI Taxonomy" id="5824"/>
    <lineage>
        <taxon>Eukaryota</taxon>
        <taxon>Sar</taxon>
        <taxon>Alveolata</taxon>
        <taxon>Apicomplexa</taxon>
        <taxon>Aconoidasida</taxon>
        <taxon>Haemosporida</taxon>
        <taxon>Plasmodiidae</taxon>
        <taxon>Plasmodium</taxon>
        <taxon>Plasmodium (Plasmodium)</taxon>
    </lineage>
</organism>
<evidence type="ECO:0000313" key="1">
    <source>
        <dbReference type="EMBL" id="KAI4835966.1"/>
    </source>
</evidence>
<accession>A0ACB9Y564</accession>
<sequence>MLQGKIKKFKLPVNNNIENFMKDINIKKNEYVYGCGAVDIDNITSKADSIINFFNFINESYSNLLLLLCQEGFDTVLNCIRIFDNINDTDQEKIFGCLTILIEKSVDIFKNYFKCLEKCNRDNECTNGMELLENIMSENNSIMNNVIKCLEENHKEYSVNEKKKRFTLFEVNEILISYFNALTFIYINIFNSYYNKNFCKQQNMEVIVNVQRGRKKLKKENEEETSTALKNINGLLNNIILLLSNINFDILYEQVNIAVVDLYIQFFLNIYTINQENNNTFNMSVYNDHISMIVGTLLKLYIKNEHEKCAFIEMQSRDDVLNNAPENVSFFASNMEHMKDSGYQQNGKNKKGGNNKGKGKSKCKSSIGRNDGDDSDDSGKDVSSGGDAKDGGSEVRKTENKNIQKTDEYKRENSMSNKFHSFSFTYIFLNYFKKCTNVNICDALLRVRNTDIPQIIIKEFIDYIKENSLLYLNLSVQTHTQNELINILSFLEYFSKNLSVHLLPFLKDLIDMLGIDIYYIRKSIFDMFKNFITLAKASEEIKENSNSSNEYNNSYSSGKFKTSDDNDKLYYYDDEEEEDEEDSDDNSSAFFTQEEDNDNEEEDDEDENEDDFVDSKYKKGHEKRKRKNSKKKNKSVTENNSKANDKLNKKNSECLKNRAFIMNVLISRQYDSKLHVRCHLLKVLQELVENNFIPLNYYNSLCLICSERINDKSPLVRQRAFSLLSCIASDVVKSKYVIPLNTNKIKKELNNLNRRKDLLKKKECISGANKKESSCIIENGRHAKNRIKEEKKSKKKFNLSDSDDDSDNDKDSDNSKGDGNNKIVNYGKNNKHGDNVKGDDEGERHIKYANDGDSTSSSLLWEKKNKHDYQSKYDLLIKMYNEVLFISIIVDDCVDLCFKLLYSVIETDQKSSIRFIILAHICGNKKAEEQMNKVWSLIFSNNNSIIEIIISEFVNVNICSDDYRISAFRLINVTLNSKLKDLSCLEKIMECLLMQEKSNVSISKLQDELFNIIFVDIFSEHKNLMIKEGALLLMKIMCYSIHTVNLKKGKKEQYFVFSNKKKQLILLFINQYKDNLHFINLLILILKYNKTNKIIQNLLIILFNLVFDNMIDSKSETFERNLCKNKLYSTSNMCKEENLNNSNGKANSSGIKMKNEEDSYSFYLYDGRNMWFRCCQSIVESMYEHFDDFLLIFTTKIKNILNCMLFNNKNLNDNSVHNSDNMGCKLISKEMEEGDILNKVSCFTLTKFIFVSGHLGLYTYIYAEKIQNKLKKLASKSDNNNNNFGMCTKEEKDREYFDYVVENMIVCNNLFGKKITPLIFLILNDPEKFFNECIIKDNEEMNFTNDSYTYFSSSCQSSEKIYMHYDIYLLVLVCLLTLCKFSLISQKFCQQIISNHVSTIQLIVSVITEENNQIFEKKTEMLLLHDYTSRTISDGVYVHKTDDATNFSELEYFSENGEKNYMDKDNASNCLYNENETESDNKKKINKNKNKNSNNYISNNYISDNYSSNNYSSNNYSSNNYSSNNYSSNNNNSNNNDNNNGNNNGNKSRINRVENFKNGIMYKTISNIRKMLLISYADLLYKHPNLLEPYNKYIFKVLNDKDINMRRTAVSVFTHLFMTDTVKAKNTLLVHMMYLTIDKDEKISSGSKSFFYELDKKSHITLVNNICDMISVLARNERKFEYEMNKEILQFLLTFIKKSKYNETLVEKIFKKMKEVNINKADALNLYMQVFLNIQIDEKVLSKINKCFPLIRYIIRENQYILDNFVLICKKATEKKRGRPAEEMQQQQPNTTNSEKGISEKIENDKSENKMRELAEDILGKIESTTNKSKNVSHLHNASNVVVKNSKYKNEEEINRYEVQTPKNEE</sequence>
<keyword evidence="2" id="KW-1185">Reference proteome</keyword>
<protein>
    <submittedName>
        <fullName evidence="1">Condensin complex subunit 1</fullName>
    </submittedName>
</protein>
<dbReference type="Proteomes" id="UP001056978">
    <property type="component" value="Chromosome 13"/>
</dbReference>
<proteinExistence type="predicted"/>
<name>A0ACB9Y564_PLABR</name>
<evidence type="ECO:0000313" key="2">
    <source>
        <dbReference type="Proteomes" id="UP001056978"/>
    </source>
</evidence>